<evidence type="ECO:0000256" key="4">
    <source>
        <dbReference type="ARBA" id="ARBA00015486"/>
    </source>
</evidence>
<keyword evidence="5" id="KW-0169">Cobalamin biosynthesis</keyword>
<evidence type="ECO:0000256" key="3">
    <source>
        <dbReference type="ARBA" id="ARBA00011991"/>
    </source>
</evidence>
<dbReference type="EMBL" id="LYUD01000174">
    <property type="protein sequence ID" value="OAZ58480.1"/>
    <property type="molecule type" value="Genomic_DNA"/>
</dbReference>
<dbReference type="Proteomes" id="UP000093796">
    <property type="component" value="Unassembled WGS sequence"/>
</dbReference>
<dbReference type="AlphaFoldDB" id="A0A1A0C760"/>
<dbReference type="CDD" id="cd02439">
    <property type="entry name" value="DMB-PRT_CobT"/>
    <property type="match status" value="1"/>
</dbReference>
<dbReference type="InterPro" id="IPR023195">
    <property type="entry name" value="Nict_dMeBzImd_PRibTrfase_N"/>
</dbReference>
<dbReference type="eggNOG" id="COG2038">
    <property type="taxonomic scope" value="Bacteria"/>
</dbReference>
<comment type="catalytic activity">
    <reaction evidence="8">
        <text>5,6-dimethylbenzimidazole + nicotinate beta-D-ribonucleotide = alpha-ribazole 5'-phosphate + nicotinate + H(+)</text>
        <dbReference type="Rhea" id="RHEA:11196"/>
        <dbReference type="ChEBI" id="CHEBI:15378"/>
        <dbReference type="ChEBI" id="CHEBI:15890"/>
        <dbReference type="ChEBI" id="CHEBI:32544"/>
        <dbReference type="ChEBI" id="CHEBI:57502"/>
        <dbReference type="ChEBI" id="CHEBI:57918"/>
        <dbReference type="EC" id="2.4.2.21"/>
    </reaction>
</comment>
<dbReference type="PANTHER" id="PTHR43463:SF1">
    <property type="entry name" value="NICOTINATE-NUCLEOTIDE--DIMETHYLBENZIMIDAZOLE PHOSPHORIBOSYLTRANSFERASE"/>
    <property type="match status" value="1"/>
</dbReference>
<dbReference type="Gene3D" id="3.40.50.10210">
    <property type="match status" value="1"/>
</dbReference>
<accession>A0A1A0C760</accession>
<dbReference type="NCBIfam" id="NF000996">
    <property type="entry name" value="PRK00105.1"/>
    <property type="match status" value="1"/>
</dbReference>
<dbReference type="SUPFAM" id="SSF52733">
    <property type="entry name" value="Nicotinate mononucleotide:5,6-dimethylbenzimidazole phosphoribosyltransferase (CobT)"/>
    <property type="match status" value="1"/>
</dbReference>
<sequence length="349" mass="36330">MPSSPSFSNALLCLGSMRELRSLCSNLPQADKAAQNAIAQREQQLTKPEGSLGRLEELTSWLGGWQQRATPKLENVQVLVFAGNHGVTQQGISPWPSDVTAQMVSNFRNGGAAINQIARTVDASLHVIPVHDLQPTADFTHALAMTEQDFLQAVTLGYNAVSSDCDLLCLGEMGIGNTTAAAALAAALFKESGNIWAGRGTGADDAGLKRKATVIDEALTLHQQVCSDPLEAARCVGGYELAATLGATLAARHKNVPVLLDGFVCTAAAAPLARLHPDGLAHTCLSHCATTTGQTHRLASYLGLEPLLGLGLRLGEGSGAALAVAILRAALACHIGMATFAEAAVSQKV</sequence>
<dbReference type="OrthoDB" id="9781491at2"/>
<evidence type="ECO:0000256" key="5">
    <source>
        <dbReference type="ARBA" id="ARBA00022573"/>
    </source>
</evidence>
<dbReference type="UniPathway" id="UPA00061">
    <property type="reaction ID" value="UER00516"/>
</dbReference>
<dbReference type="RefSeq" id="WP_003629247.1">
    <property type="nucleotide sequence ID" value="NZ_LYUD01000174.1"/>
</dbReference>
<dbReference type="InterPro" id="IPR017846">
    <property type="entry name" value="Nict_dMeBzImd_PRibTrfase_bact"/>
</dbReference>
<dbReference type="Pfam" id="PF02277">
    <property type="entry name" value="DBI_PRT"/>
    <property type="match status" value="1"/>
</dbReference>
<evidence type="ECO:0000256" key="7">
    <source>
        <dbReference type="ARBA" id="ARBA00022679"/>
    </source>
</evidence>
<evidence type="ECO:0000256" key="9">
    <source>
        <dbReference type="NCBIfam" id="TIGR03160"/>
    </source>
</evidence>
<evidence type="ECO:0000256" key="8">
    <source>
        <dbReference type="ARBA" id="ARBA00047340"/>
    </source>
</evidence>
<evidence type="ECO:0000256" key="2">
    <source>
        <dbReference type="ARBA" id="ARBA00007110"/>
    </source>
</evidence>
<evidence type="ECO:0000256" key="6">
    <source>
        <dbReference type="ARBA" id="ARBA00022676"/>
    </source>
</evidence>
<dbReference type="Gene3D" id="1.10.1610.10">
    <property type="match status" value="1"/>
</dbReference>
<proteinExistence type="inferred from homology"/>
<organism evidence="10 11">
    <name type="scientific">Acetobacter pasteurianus</name>
    <name type="common">Acetobacter turbidans</name>
    <dbReference type="NCBI Taxonomy" id="438"/>
    <lineage>
        <taxon>Bacteria</taxon>
        <taxon>Pseudomonadati</taxon>
        <taxon>Pseudomonadota</taxon>
        <taxon>Alphaproteobacteria</taxon>
        <taxon>Acetobacterales</taxon>
        <taxon>Acetobacteraceae</taxon>
        <taxon>Acetobacter</taxon>
    </lineage>
</organism>
<dbReference type="PATRIC" id="fig|438.15.peg.3310"/>
<keyword evidence="6 10" id="KW-0328">Glycosyltransferase</keyword>
<dbReference type="GO" id="GO:0008939">
    <property type="term" value="F:nicotinate-nucleotide-dimethylbenzimidazole phosphoribosyltransferase activity"/>
    <property type="evidence" value="ECO:0007669"/>
    <property type="project" value="UniProtKB-UniRule"/>
</dbReference>
<dbReference type="InterPro" id="IPR003200">
    <property type="entry name" value="Nict_dMeBzImd_PRibTrfase"/>
</dbReference>
<keyword evidence="7 10" id="KW-0808">Transferase</keyword>
<comment type="caution">
    <text evidence="10">The sequence shown here is derived from an EMBL/GenBank/DDBJ whole genome shotgun (WGS) entry which is preliminary data.</text>
</comment>
<gene>
    <name evidence="10" type="ORF">SRCM100623_03006</name>
</gene>
<dbReference type="PANTHER" id="PTHR43463">
    <property type="entry name" value="NICOTINATE-NUCLEOTIDE--DIMETHYLBENZIMIDAZOLE PHOSPHORIBOSYLTRANSFERASE"/>
    <property type="match status" value="1"/>
</dbReference>
<name>A0A1A0C760_ACEPA</name>
<dbReference type="InterPro" id="IPR036087">
    <property type="entry name" value="Nict_dMeBzImd_PRibTrfase_sf"/>
</dbReference>
<dbReference type="GO" id="GO:0009236">
    <property type="term" value="P:cobalamin biosynthetic process"/>
    <property type="evidence" value="ECO:0007669"/>
    <property type="project" value="UniProtKB-UniRule"/>
</dbReference>
<dbReference type="EC" id="2.4.2.21" evidence="3 9"/>
<evidence type="ECO:0000313" key="10">
    <source>
        <dbReference type="EMBL" id="OAZ58480.1"/>
    </source>
</evidence>
<reference evidence="10 11" key="1">
    <citation type="submission" date="2016-05" db="EMBL/GenBank/DDBJ databases">
        <title>Genome sequencing of Acetobacter pasteurianus strain SRCM100623.</title>
        <authorList>
            <person name="Song Y.R."/>
        </authorList>
    </citation>
    <scope>NUCLEOTIDE SEQUENCE [LARGE SCALE GENOMIC DNA]</scope>
    <source>
        <strain evidence="10 11">SRCM100623</strain>
    </source>
</reference>
<dbReference type="NCBIfam" id="TIGR03160">
    <property type="entry name" value="cobT_DBIPRT"/>
    <property type="match status" value="1"/>
</dbReference>
<evidence type="ECO:0000256" key="1">
    <source>
        <dbReference type="ARBA" id="ARBA00005049"/>
    </source>
</evidence>
<comment type="similarity">
    <text evidence="2">Belongs to the CobT family.</text>
</comment>
<evidence type="ECO:0000313" key="11">
    <source>
        <dbReference type="Proteomes" id="UP000093796"/>
    </source>
</evidence>
<comment type="pathway">
    <text evidence="1">Nucleoside biosynthesis; alpha-ribazole biosynthesis; alpha-ribazole from 5,6-dimethylbenzimidazole: step 1/2.</text>
</comment>
<protein>
    <recommendedName>
        <fullName evidence="4 9">Nicotinate-nucleotide--dimethylbenzimidazole phosphoribosyltransferase</fullName>
        <ecNumber evidence="3 9">2.4.2.21</ecNumber>
    </recommendedName>
</protein>